<reference evidence="4" key="1">
    <citation type="submission" date="2024-06" db="EMBL/GenBank/DDBJ databases">
        <authorList>
            <person name="Fan A."/>
            <person name="Zhang F.Y."/>
            <person name="Zhang L."/>
        </authorList>
    </citation>
    <scope>NUCLEOTIDE SEQUENCE</scope>
    <source>
        <strain evidence="4">Y61</strain>
    </source>
</reference>
<gene>
    <name evidence="4" type="ORF">ABNN70_14440</name>
</gene>
<dbReference type="EC" id="3.1.-.-" evidence="4"/>
<dbReference type="Pfam" id="PF00149">
    <property type="entry name" value="Metallophos"/>
    <property type="match status" value="1"/>
</dbReference>
<dbReference type="Gene3D" id="3.60.21.10">
    <property type="match status" value="1"/>
</dbReference>
<evidence type="ECO:0000259" key="3">
    <source>
        <dbReference type="Pfam" id="PF00149"/>
    </source>
</evidence>
<sequence length="427" mass="48730">MIRFIHAADLHLDRPFEGLSDLPRPLHERVRNSTFKALDKMVDITLSERADFLIIAGDIFDSSHRSITAQHRFIHAMKKLSEASVPVYLVFGNHDHLDDPWNHLRLPENVHVFSDKPEMIPFQKKNGERVHLYGFSYRQRRVRDNMAARYQKEDGADYHIGILHGALLKGNREDTYAPFSLKDLTEKDFNYWALGHIHKRMQLSPELPVWYPGDTQGLSVKETGDKGVSCVELNGMEAHVRFCPTADIIWMRKGISIQGELTADTLEVKIGQIREEMRRTDETGVFLLLDLSVAGSDQHFEGTEELFQELLDAMNEDETYRDDFVWLLSGVVRFMQQWEPGQILKSPHFLGDVFRLIESDQAINEALSPLLQHRLGRRYLDAPDEETAARIKAEAEQILAESLFPGSASGAAERGRRSPAGSAENED</sequence>
<dbReference type="InterPro" id="IPR041796">
    <property type="entry name" value="Mre11_N"/>
</dbReference>
<dbReference type="InterPro" id="IPR004843">
    <property type="entry name" value="Calcineurin-like_PHP"/>
</dbReference>
<evidence type="ECO:0000313" key="4">
    <source>
        <dbReference type="EMBL" id="XCJ16811.1"/>
    </source>
</evidence>
<dbReference type="PIRSF" id="PIRSF033091">
    <property type="entry name" value="Pesterase_YhaO"/>
    <property type="match status" value="1"/>
</dbReference>
<dbReference type="CDD" id="cd00840">
    <property type="entry name" value="MPP_Mre11_N"/>
    <property type="match status" value="1"/>
</dbReference>
<dbReference type="GO" id="GO:0004527">
    <property type="term" value="F:exonuclease activity"/>
    <property type="evidence" value="ECO:0007669"/>
    <property type="project" value="UniProtKB-KW"/>
</dbReference>
<feature type="domain" description="Calcineurin-like phosphoesterase" evidence="3">
    <location>
        <begin position="2"/>
        <end position="199"/>
    </location>
</feature>
<evidence type="ECO:0000256" key="2">
    <source>
        <dbReference type="SAM" id="MobiDB-lite"/>
    </source>
</evidence>
<dbReference type="InterPro" id="IPR050535">
    <property type="entry name" value="DNA_Repair-Maintenance_Comp"/>
</dbReference>
<dbReference type="AlphaFoldDB" id="A0AAU8IER0"/>
<dbReference type="InterPro" id="IPR029052">
    <property type="entry name" value="Metallo-depent_PP-like"/>
</dbReference>
<dbReference type="RefSeq" id="WP_353948187.1">
    <property type="nucleotide sequence ID" value="NZ_CP159510.1"/>
</dbReference>
<protein>
    <submittedName>
        <fullName evidence="4">DNA repair exonuclease</fullName>
        <ecNumber evidence="4">3.1.-.-</ecNumber>
    </submittedName>
</protein>
<dbReference type="SUPFAM" id="SSF56300">
    <property type="entry name" value="Metallo-dependent phosphatases"/>
    <property type="match status" value="1"/>
</dbReference>
<dbReference type="InterPro" id="IPR014576">
    <property type="entry name" value="Pesterase_YhaO"/>
</dbReference>
<keyword evidence="1 4" id="KW-0378">Hydrolase</keyword>
<feature type="region of interest" description="Disordered" evidence="2">
    <location>
        <begin position="404"/>
        <end position="427"/>
    </location>
</feature>
<proteinExistence type="predicted"/>
<keyword evidence="4" id="KW-0269">Exonuclease</keyword>
<keyword evidence="4" id="KW-0540">Nuclease</keyword>
<evidence type="ECO:0000256" key="1">
    <source>
        <dbReference type="ARBA" id="ARBA00022801"/>
    </source>
</evidence>
<organism evidence="4">
    <name type="scientific">Sporolactobacillus sp. Y61</name>
    <dbReference type="NCBI Taxonomy" id="3160863"/>
    <lineage>
        <taxon>Bacteria</taxon>
        <taxon>Bacillati</taxon>
        <taxon>Bacillota</taxon>
        <taxon>Bacilli</taxon>
        <taxon>Bacillales</taxon>
        <taxon>Sporolactobacillaceae</taxon>
        <taxon>Sporolactobacillus</taxon>
    </lineage>
</organism>
<name>A0AAU8IER0_9BACL</name>
<accession>A0AAU8IER0</accession>
<dbReference type="PANTHER" id="PTHR30337:SF7">
    <property type="entry name" value="PHOSPHOESTERASE"/>
    <property type="match status" value="1"/>
</dbReference>
<dbReference type="EMBL" id="CP159510">
    <property type="protein sequence ID" value="XCJ16811.1"/>
    <property type="molecule type" value="Genomic_DNA"/>
</dbReference>
<dbReference type="PANTHER" id="PTHR30337">
    <property type="entry name" value="COMPONENT OF ATP-DEPENDENT DSDNA EXONUCLEASE"/>
    <property type="match status" value="1"/>
</dbReference>